<dbReference type="InterPro" id="IPR043129">
    <property type="entry name" value="ATPase_NBD"/>
</dbReference>
<evidence type="ECO:0000313" key="4">
    <source>
        <dbReference type="EMBL" id="MEA9357333.1"/>
    </source>
</evidence>
<gene>
    <name evidence="4" type="ORF">SHI21_13995</name>
</gene>
<dbReference type="PROSITE" id="PS01036">
    <property type="entry name" value="HSP70_3"/>
    <property type="match status" value="1"/>
</dbReference>
<keyword evidence="2" id="KW-0547">Nucleotide-binding</keyword>
<reference evidence="4 5" key="1">
    <citation type="submission" date="2023-11" db="EMBL/GenBank/DDBJ databases">
        <title>A Novel Polar Bacteriovorax (B. antarcticus) Isolated from the Biocrust in Antarctica.</title>
        <authorList>
            <person name="Mun W."/>
            <person name="Choi S.Y."/>
            <person name="Mitchell R.J."/>
        </authorList>
    </citation>
    <scope>NUCLEOTIDE SEQUENCE [LARGE SCALE GENOMIC DNA]</scope>
    <source>
        <strain evidence="4 5">PP10</strain>
    </source>
</reference>
<evidence type="ECO:0000313" key="5">
    <source>
        <dbReference type="Proteomes" id="UP001302274"/>
    </source>
</evidence>
<protein>
    <submittedName>
        <fullName evidence="4">Hsp70 family protein</fullName>
    </submittedName>
</protein>
<dbReference type="Proteomes" id="UP001302274">
    <property type="component" value="Unassembled WGS sequence"/>
</dbReference>
<keyword evidence="3" id="KW-0067">ATP-binding</keyword>
<organism evidence="4 5">
    <name type="scientific">Bacteriovorax antarcticus</name>
    <dbReference type="NCBI Taxonomy" id="3088717"/>
    <lineage>
        <taxon>Bacteria</taxon>
        <taxon>Pseudomonadati</taxon>
        <taxon>Bdellovibrionota</taxon>
        <taxon>Bacteriovoracia</taxon>
        <taxon>Bacteriovoracales</taxon>
        <taxon>Bacteriovoracaceae</taxon>
        <taxon>Bacteriovorax</taxon>
    </lineage>
</organism>
<accession>A0ABU5VWA1</accession>
<evidence type="ECO:0000256" key="2">
    <source>
        <dbReference type="ARBA" id="ARBA00022741"/>
    </source>
</evidence>
<comment type="caution">
    <text evidence="4">The sequence shown here is derived from an EMBL/GenBank/DDBJ whole genome shotgun (WGS) entry which is preliminary data.</text>
</comment>
<keyword evidence="5" id="KW-1185">Reference proteome</keyword>
<dbReference type="Pfam" id="PF00012">
    <property type="entry name" value="HSP70"/>
    <property type="match status" value="2"/>
</dbReference>
<dbReference type="Gene3D" id="3.30.420.40">
    <property type="match status" value="3"/>
</dbReference>
<name>A0ABU5VWA1_9BACT</name>
<proteinExistence type="inferred from homology"/>
<dbReference type="PANTHER" id="PTHR19375">
    <property type="entry name" value="HEAT SHOCK PROTEIN 70KDA"/>
    <property type="match status" value="1"/>
</dbReference>
<dbReference type="CDD" id="cd10231">
    <property type="entry name" value="ASKHA_NBD_HSP70_YegD-like"/>
    <property type="match status" value="1"/>
</dbReference>
<dbReference type="InterPro" id="IPR042054">
    <property type="entry name" value="YegD-like"/>
</dbReference>
<dbReference type="InterPro" id="IPR013126">
    <property type="entry name" value="Hsp_70_fam"/>
</dbReference>
<dbReference type="RefSeq" id="WP_323577300.1">
    <property type="nucleotide sequence ID" value="NZ_JAYGJQ010000002.1"/>
</dbReference>
<sequence>MEFNMSYYAVDFGTSNSLLSHVSSTGVITPINLEKDASNVLRSLLYTPEPNVWFFGKEAIREYVNNDGEGRFFRSVKKFLPESNYAGTTVFNKTMNISEIIAVFVGEMRKRANLVVGENVERIVMGRPALYSMNKADDQLAQDRMQRACEIAGFKEVVFCPEPIAAGLDYNANSNEQKIVLIADFGGGTSDFTLMKVHQNAYSQDDILGLSGIFKAGDALDGVMMKDFIAPHFGSRFEYKIPGGNNILTFPRQLLTKICSPAHITHLRERDTWEFLQHIQKFALSSDGERHMNQLFTLVECQLGFPLFDEIEKTKVKLGSQPEAVFHYRYPGISIDESLTKESYEESLNSTVDEIMSTMMEVFTQSGLKISDVNQVCLTGGTSQLPLLRSRLTEVFGKEKLIEYNIYQSVVNGLAQFAKRLTK</sequence>
<comment type="similarity">
    <text evidence="1">Belongs to the heat shock protein 70 family.</text>
</comment>
<evidence type="ECO:0000256" key="1">
    <source>
        <dbReference type="ARBA" id="ARBA00007381"/>
    </source>
</evidence>
<dbReference type="InterPro" id="IPR018181">
    <property type="entry name" value="Heat_shock_70_CS"/>
</dbReference>
<dbReference type="SUPFAM" id="SSF53067">
    <property type="entry name" value="Actin-like ATPase domain"/>
    <property type="match status" value="2"/>
</dbReference>
<evidence type="ECO:0000256" key="3">
    <source>
        <dbReference type="ARBA" id="ARBA00022840"/>
    </source>
</evidence>
<dbReference type="EMBL" id="JAYGJQ010000002">
    <property type="protein sequence ID" value="MEA9357333.1"/>
    <property type="molecule type" value="Genomic_DNA"/>
</dbReference>
<dbReference type="Gene3D" id="3.90.640.10">
    <property type="entry name" value="Actin, Chain A, domain 4"/>
    <property type="match status" value="2"/>
</dbReference>